<feature type="compositionally biased region" description="Polar residues" evidence="1">
    <location>
        <begin position="1"/>
        <end position="11"/>
    </location>
</feature>
<sequence length="40" mass="4677">VKKMAGTNQKKNGVYRNPEVNEERDDRCLNSKSPRFLPEK</sequence>
<feature type="region of interest" description="Disordered" evidence="1">
    <location>
        <begin position="1"/>
        <end position="40"/>
    </location>
</feature>
<protein>
    <submittedName>
        <fullName evidence="2">Uncharacterized protein</fullName>
    </submittedName>
</protein>
<accession>A0A0F9D2Q7</accession>
<name>A0A0F9D2Q7_9ZZZZ</name>
<evidence type="ECO:0000256" key="1">
    <source>
        <dbReference type="SAM" id="MobiDB-lite"/>
    </source>
</evidence>
<proteinExistence type="predicted"/>
<gene>
    <name evidence="2" type="ORF">LCGC14_2251830</name>
</gene>
<organism evidence="2">
    <name type="scientific">marine sediment metagenome</name>
    <dbReference type="NCBI Taxonomy" id="412755"/>
    <lineage>
        <taxon>unclassified sequences</taxon>
        <taxon>metagenomes</taxon>
        <taxon>ecological metagenomes</taxon>
    </lineage>
</organism>
<dbReference type="AlphaFoldDB" id="A0A0F9D2Q7"/>
<feature type="compositionally biased region" description="Basic and acidic residues" evidence="1">
    <location>
        <begin position="19"/>
        <end position="29"/>
    </location>
</feature>
<reference evidence="2" key="1">
    <citation type="journal article" date="2015" name="Nature">
        <title>Complex archaea that bridge the gap between prokaryotes and eukaryotes.</title>
        <authorList>
            <person name="Spang A."/>
            <person name="Saw J.H."/>
            <person name="Jorgensen S.L."/>
            <person name="Zaremba-Niedzwiedzka K."/>
            <person name="Martijn J."/>
            <person name="Lind A.E."/>
            <person name="van Eijk R."/>
            <person name="Schleper C."/>
            <person name="Guy L."/>
            <person name="Ettema T.J."/>
        </authorList>
    </citation>
    <scope>NUCLEOTIDE SEQUENCE</scope>
</reference>
<feature type="non-terminal residue" evidence="2">
    <location>
        <position position="1"/>
    </location>
</feature>
<comment type="caution">
    <text evidence="2">The sequence shown here is derived from an EMBL/GenBank/DDBJ whole genome shotgun (WGS) entry which is preliminary data.</text>
</comment>
<dbReference type="EMBL" id="LAZR01030711">
    <property type="protein sequence ID" value="KKL55794.1"/>
    <property type="molecule type" value="Genomic_DNA"/>
</dbReference>
<evidence type="ECO:0000313" key="2">
    <source>
        <dbReference type="EMBL" id="KKL55794.1"/>
    </source>
</evidence>